<dbReference type="GO" id="GO:0005829">
    <property type="term" value="C:cytosol"/>
    <property type="evidence" value="ECO:0007669"/>
    <property type="project" value="TreeGrafter"/>
</dbReference>
<dbReference type="CDD" id="cd19368">
    <property type="entry name" value="TenA_C_AtTH2-like"/>
    <property type="match status" value="1"/>
</dbReference>
<dbReference type="PANTHER" id="PTHR43198:SF2">
    <property type="entry name" value="SI:CH1073-67J19.1-RELATED"/>
    <property type="match status" value="1"/>
</dbReference>
<dbReference type="FunFam" id="1.20.910.10:FF:000006">
    <property type="entry name" value="Bifunctional TH2 protein, mitochondrial"/>
    <property type="match status" value="1"/>
</dbReference>
<evidence type="ECO:0000313" key="3">
    <source>
        <dbReference type="Proteomes" id="UP000516437"/>
    </source>
</evidence>
<evidence type="ECO:0000313" key="2">
    <source>
        <dbReference type="EMBL" id="KAB1223534.1"/>
    </source>
</evidence>
<dbReference type="Gene3D" id="1.20.910.10">
    <property type="entry name" value="Heme oxygenase-like"/>
    <property type="match status" value="1"/>
</dbReference>
<dbReference type="InterPro" id="IPR023214">
    <property type="entry name" value="HAD_sf"/>
</dbReference>
<dbReference type="PANTHER" id="PTHR43198">
    <property type="entry name" value="BIFUNCTIONAL TH2 PROTEIN"/>
    <property type="match status" value="1"/>
</dbReference>
<dbReference type="InterPro" id="IPR036412">
    <property type="entry name" value="HAD-like_sf"/>
</dbReference>
<organism evidence="2 3">
    <name type="scientific">Morella rubra</name>
    <name type="common">Chinese bayberry</name>
    <dbReference type="NCBI Taxonomy" id="262757"/>
    <lineage>
        <taxon>Eukaryota</taxon>
        <taxon>Viridiplantae</taxon>
        <taxon>Streptophyta</taxon>
        <taxon>Embryophyta</taxon>
        <taxon>Tracheophyta</taxon>
        <taxon>Spermatophyta</taxon>
        <taxon>Magnoliopsida</taxon>
        <taxon>eudicotyledons</taxon>
        <taxon>Gunneridae</taxon>
        <taxon>Pentapetalae</taxon>
        <taxon>rosids</taxon>
        <taxon>fabids</taxon>
        <taxon>Fagales</taxon>
        <taxon>Myricaceae</taxon>
        <taxon>Morella</taxon>
    </lineage>
</organism>
<dbReference type="OrthoDB" id="10028886at2759"/>
<dbReference type="GO" id="GO:0006772">
    <property type="term" value="P:thiamine metabolic process"/>
    <property type="evidence" value="ECO:0007669"/>
    <property type="project" value="UniProtKB-ARBA"/>
</dbReference>
<sequence>MRFLFVKNPIKPPLYLSTILSSTTCQLRVPRFTGLRSHSDSLDPSPRSSISMPILPPATKSVPAMDTEVALAKRFWIKFSRESALARYTPFVLCLASGTLRIETFRHYIAQDVHFLRAFAQAYELAEECADDDDAKLSISELRKAVLEELKMHDSFVEEWGSDLATEGGINSATVKYTDFLLATASGKVEGVKGPGKLATPFERTKVAAYTLGAMTPCMRLYAFLGKEFEALLDLHEGSHPYRKWIESYSSEGFQASAVQTEDLLDKLSVSLTGEELDNIEKLYHQAMKLEIEFFSAQPVVQPTVVPLTKEHNPAEDCLIIFSDFDLTCTVVDSSAILAEIAIVTAPKSDQSQSDNQLDRMSSSDLKNTWGLLSQQYTEEYEQCIESIMPPEKVNKFKYEDLCKALEQLSDFEKRANNRVIESGVLKGINLEGIKRAGERLILQDGCITFFQGILKNVNLNANVHLLSYCWCGDLIRSAFSSGHGREWGTWEHGELCELNIHANEFLYKESTSTGEIVQKVESPIDKLEAFKNIYNNCGDDRKKLTVYIGDSVGDLLCLLEADVGIVIGSSSSLRQVGTQFGVSFVPLFPGLIEKQKKYIEKGSSSWKGLSGILYTVSSWAEIHAFILGC</sequence>
<comment type="caution">
    <text evidence="2">The sequence shown here is derived from an EMBL/GenBank/DDBJ whole genome shotgun (WGS) entry which is preliminary data.</text>
</comment>
<keyword evidence="3" id="KW-1185">Reference proteome</keyword>
<dbReference type="Proteomes" id="UP000516437">
    <property type="component" value="Chromosome 2"/>
</dbReference>
<proteinExistence type="predicted"/>
<reference evidence="2 3" key="1">
    <citation type="journal article" date="2019" name="Plant Biotechnol. J.">
        <title>The red bayberry genome and genetic basis of sex determination.</title>
        <authorList>
            <person name="Jia H.M."/>
            <person name="Jia H.J."/>
            <person name="Cai Q.L."/>
            <person name="Wang Y."/>
            <person name="Zhao H.B."/>
            <person name="Yang W.F."/>
            <person name="Wang G.Y."/>
            <person name="Li Y.H."/>
            <person name="Zhan D.L."/>
            <person name="Shen Y.T."/>
            <person name="Niu Q.F."/>
            <person name="Chang L."/>
            <person name="Qiu J."/>
            <person name="Zhao L."/>
            <person name="Xie H.B."/>
            <person name="Fu W.Y."/>
            <person name="Jin J."/>
            <person name="Li X.W."/>
            <person name="Jiao Y."/>
            <person name="Zhou C.C."/>
            <person name="Tu T."/>
            <person name="Chai C.Y."/>
            <person name="Gao J.L."/>
            <person name="Fan L.J."/>
            <person name="van de Weg E."/>
            <person name="Wang J.Y."/>
            <person name="Gao Z.S."/>
        </authorList>
    </citation>
    <scope>NUCLEOTIDE SEQUENCE [LARGE SCALE GENOMIC DNA]</scope>
    <source>
        <tissue evidence="2">Leaves</tissue>
    </source>
</reference>
<accession>A0A6A1WE55</accession>
<gene>
    <name evidence="2" type="ORF">CJ030_MR2G011241</name>
</gene>
<protein>
    <recommendedName>
        <fullName evidence="1">Thiaminase-2/PQQC domain-containing protein</fullName>
    </recommendedName>
</protein>
<feature type="domain" description="Thiaminase-2/PQQC" evidence="1">
    <location>
        <begin position="90"/>
        <end position="187"/>
    </location>
</feature>
<evidence type="ECO:0000259" key="1">
    <source>
        <dbReference type="Pfam" id="PF03070"/>
    </source>
</evidence>
<dbReference type="InterPro" id="IPR004305">
    <property type="entry name" value="Thiaminase-2/PQQC"/>
</dbReference>
<dbReference type="InterPro" id="IPR050967">
    <property type="entry name" value="Thiamine_Salvage_TenA"/>
</dbReference>
<dbReference type="SUPFAM" id="SSF56784">
    <property type="entry name" value="HAD-like"/>
    <property type="match status" value="1"/>
</dbReference>
<dbReference type="InterPro" id="IPR016084">
    <property type="entry name" value="Haem_Oase-like_multi-hlx"/>
</dbReference>
<dbReference type="EMBL" id="RXIC02000020">
    <property type="protein sequence ID" value="KAB1223534.1"/>
    <property type="molecule type" value="Genomic_DNA"/>
</dbReference>
<feature type="domain" description="Thiaminase-2/PQQC" evidence="1">
    <location>
        <begin position="207"/>
        <end position="296"/>
    </location>
</feature>
<dbReference type="AlphaFoldDB" id="A0A6A1WE55"/>
<dbReference type="Gene3D" id="3.40.50.1000">
    <property type="entry name" value="HAD superfamily/HAD-like"/>
    <property type="match status" value="1"/>
</dbReference>
<dbReference type="Pfam" id="PF03070">
    <property type="entry name" value="TENA_THI-4"/>
    <property type="match status" value="2"/>
</dbReference>
<name>A0A6A1WE55_9ROSI</name>
<dbReference type="SUPFAM" id="SSF48613">
    <property type="entry name" value="Heme oxygenase-like"/>
    <property type="match status" value="1"/>
</dbReference>